<evidence type="ECO:0000313" key="2">
    <source>
        <dbReference type="EMBL" id="JAD33583.1"/>
    </source>
</evidence>
<dbReference type="EMBL" id="GBRH01264312">
    <property type="protein sequence ID" value="JAD33583.1"/>
    <property type="molecule type" value="Transcribed_RNA"/>
</dbReference>
<protein>
    <submittedName>
        <fullName evidence="2">Uncharacterized protein</fullName>
    </submittedName>
</protein>
<evidence type="ECO:0000256" key="1">
    <source>
        <dbReference type="SAM" id="MobiDB-lite"/>
    </source>
</evidence>
<sequence length="87" mass="9712">MVPGDAPREGHEGAVVDREHDDKSEALQTQERRGWHEEARGRAEAPVQCAGLLGEQSEVLRSDGGVDHAAKPYWEQLNDESFIRFSI</sequence>
<feature type="region of interest" description="Disordered" evidence="1">
    <location>
        <begin position="1"/>
        <end position="43"/>
    </location>
</feature>
<name>A0A0A8Z7E9_ARUDO</name>
<reference evidence="2" key="2">
    <citation type="journal article" date="2015" name="Data Brief">
        <title>Shoot transcriptome of the giant reed, Arundo donax.</title>
        <authorList>
            <person name="Barrero R.A."/>
            <person name="Guerrero F.D."/>
            <person name="Moolhuijzen P."/>
            <person name="Goolsby J.A."/>
            <person name="Tidwell J."/>
            <person name="Bellgard S.E."/>
            <person name="Bellgard M.I."/>
        </authorList>
    </citation>
    <scope>NUCLEOTIDE SEQUENCE</scope>
    <source>
        <tissue evidence="2">Shoot tissue taken approximately 20 cm above the soil surface</tissue>
    </source>
</reference>
<dbReference type="AlphaFoldDB" id="A0A0A8Z7E9"/>
<proteinExistence type="predicted"/>
<accession>A0A0A8Z7E9</accession>
<reference evidence="2" key="1">
    <citation type="submission" date="2014-09" db="EMBL/GenBank/DDBJ databases">
        <authorList>
            <person name="Magalhaes I.L.F."/>
            <person name="Oliveira U."/>
            <person name="Santos F.R."/>
            <person name="Vidigal T.H.D.A."/>
            <person name="Brescovit A.D."/>
            <person name="Santos A.J."/>
        </authorList>
    </citation>
    <scope>NUCLEOTIDE SEQUENCE</scope>
    <source>
        <tissue evidence="2">Shoot tissue taken approximately 20 cm above the soil surface</tissue>
    </source>
</reference>
<organism evidence="2">
    <name type="scientific">Arundo donax</name>
    <name type="common">Giant reed</name>
    <name type="synonym">Donax arundinaceus</name>
    <dbReference type="NCBI Taxonomy" id="35708"/>
    <lineage>
        <taxon>Eukaryota</taxon>
        <taxon>Viridiplantae</taxon>
        <taxon>Streptophyta</taxon>
        <taxon>Embryophyta</taxon>
        <taxon>Tracheophyta</taxon>
        <taxon>Spermatophyta</taxon>
        <taxon>Magnoliopsida</taxon>
        <taxon>Liliopsida</taxon>
        <taxon>Poales</taxon>
        <taxon>Poaceae</taxon>
        <taxon>PACMAD clade</taxon>
        <taxon>Arundinoideae</taxon>
        <taxon>Arundineae</taxon>
        <taxon>Arundo</taxon>
    </lineage>
</organism>